<reference evidence="1" key="1">
    <citation type="submission" date="2018-02" db="EMBL/GenBank/DDBJ databases">
        <title>Rhizophora mucronata_Transcriptome.</title>
        <authorList>
            <person name="Meera S.P."/>
            <person name="Sreeshan A."/>
            <person name="Augustine A."/>
        </authorList>
    </citation>
    <scope>NUCLEOTIDE SEQUENCE</scope>
    <source>
        <tissue evidence="1">Leaf</tissue>
    </source>
</reference>
<dbReference type="EMBL" id="GGEC01071513">
    <property type="protein sequence ID" value="MBX51997.1"/>
    <property type="molecule type" value="Transcribed_RNA"/>
</dbReference>
<protein>
    <submittedName>
        <fullName evidence="1">Uncharacterized protein</fullName>
    </submittedName>
</protein>
<dbReference type="AlphaFoldDB" id="A0A2P2PB89"/>
<name>A0A2P2PB89_RHIMU</name>
<sequence length="30" mass="3257">MGILGDCLFLLYMPIVRSSNIVSLAAEKMA</sequence>
<proteinExistence type="predicted"/>
<evidence type="ECO:0000313" key="1">
    <source>
        <dbReference type="EMBL" id="MBX51997.1"/>
    </source>
</evidence>
<organism evidence="1">
    <name type="scientific">Rhizophora mucronata</name>
    <name type="common">Asiatic mangrove</name>
    <dbReference type="NCBI Taxonomy" id="61149"/>
    <lineage>
        <taxon>Eukaryota</taxon>
        <taxon>Viridiplantae</taxon>
        <taxon>Streptophyta</taxon>
        <taxon>Embryophyta</taxon>
        <taxon>Tracheophyta</taxon>
        <taxon>Spermatophyta</taxon>
        <taxon>Magnoliopsida</taxon>
        <taxon>eudicotyledons</taxon>
        <taxon>Gunneridae</taxon>
        <taxon>Pentapetalae</taxon>
        <taxon>rosids</taxon>
        <taxon>fabids</taxon>
        <taxon>Malpighiales</taxon>
        <taxon>Rhizophoraceae</taxon>
        <taxon>Rhizophora</taxon>
    </lineage>
</organism>
<accession>A0A2P2PB89</accession>